<name>A0A0F8X646_9ZZZZ</name>
<organism evidence="1">
    <name type="scientific">marine sediment metagenome</name>
    <dbReference type="NCBI Taxonomy" id="412755"/>
    <lineage>
        <taxon>unclassified sequences</taxon>
        <taxon>metagenomes</taxon>
        <taxon>ecological metagenomes</taxon>
    </lineage>
</organism>
<gene>
    <name evidence="1" type="ORF">LCGC14_3065090</name>
</gene>
<comment type="caution">
    <text evidence="1">The sequence shown here is derived from an EMBL/GenBank/DDBJ whole genome shotgun (WGS) entry which is preliminary data.</text>
</comment>
<protein>
    <submittedName>
        <fullName evidence="1">Uncharacterized protein</fullName>
    </submittedName>
</protein>
<reference evidence="1" key="1">
    <citation type="journal article" date="2015" name="Nature">
        <title>Complex archaea that bridge the gap between prokaryotes and eukaryotes.</title>
        <authorList>
            <person name="Spang A."/>
            <person name="Saw J.H."/>
            <person name="Jorgensen S.L."/>
            <person name="Zaremba-Niedzwiedzka K."/>
            <person name="Martijn J."/>
            <person name="Lind A.E."/>
            <person name="van Eijk R."/>
            <person name="Schleper C."/>
            <person name="Guy L."/>
            <person name="Ettema T.J."/>
        </authorList>
    </citation>
    <scope>NUCLEOTIDE SEQUENCE</scope>
</reference>
<dbReference type="AlphaFoldDB" id="A0A0F8X646"/>
<accession>A0A0F8X646</accession>
<dbReference type="EMBL" id="LAZR01065022">
    <property type="protein sequence ID" value="KKK56385.1"/>
    <property type="molecule type" value="Genomic_DNA"/>
</dbReference>
<evidence type="ECO:0000313" key="1">
    <source>
        <dbReference type="EMBL" id="KKK56385.1"/>
    </source>
</evidence>
<feature type="non-terminal residue" evidence="1">
    <location>
        <position position="1"/>
    </location>
</feature>
<proteinExistence type="predicted"/>
<sequence>AVREWGQQFEHWTPEEHDAFLVALEGSK</sequence>